<protein>
    <recommendedName>
        <fullName evidence="3">Xylanase inhibitor N-terminal domain-containing protein</fullName>
    </recommendedName>
</protein>
<dbReference type="EMBL" id="CM018042">
    <property type="protein sequence ID" value="KAA8532546.1"/>
    <property type="molecule type" value="Genomic_DNA"/>
</dbReference>
<organism evidence="1 2">
    <name type="scientific">Nyssa sinensis</name>
    <dbReference type="NCBI Taxonomy" id="561372"/>
    <lineage>
        <taxon>Eukaryota</taxon>
        <taxon>Viridiplantae</taxon>
        <taxon>Streptophyta</taxon>
        <taxon>Embryophyta</taxon>
        <taxon>Tracheophyta</taxon>
        <taxon>Spermatophyta</taxon>
        <taxon>Magnoliopsida</taxon>
        <taxon>eudicotyledons</taxon>
        <taxon>Gunneridae</taxon>
        <taxon>Pentapetalae</taxon>
        <taxon>asterids</taxon>
        <taxon>Cornales</taxon>
        <taxon>Nyssaceae</taxon>
        <taxon>Nyssa</taxon>
    </lineage>
</organism>
<evidence type="ECO:0008006" key="3">
    <source>
        <dbReference type="Google" id="ProtNLM"/>
    </source>
</evidence>
<keyword evidence="2" id="KW-1185">Reference proteome</keyword>
<evidence type="ECO:0000313" key="2">
    <source>
        <dbReference type="Proteomes" id="UP000325577"/>
    </source>
</evidence>
<accession>A0A5J5ARS7</accession>
<dbReference type="SUPFAM" id="SSF50630">
    <property type="entry name" value="Acid proteases"/>
    <property type="match status" value="1"/>
</dbReference>
<dbReference type="OrthoDB" id="2747330at2759"/>
<evidence type="ECO:0000313" key="1">
    <source>
        <dbReference type="EMBL" id="KAA8532546.1"/>
    </source>
</evidence>
<name>A0A5J5ARS7_9ASTE</name>
<dbReference type="Gene3D" id="2.40.70.10">
    <property type="entry name" value="Acid Proteases"/>
    <property type="match status" value="1"/>
</dbReference>
<gene>
    <name evidence="1" type="ORF">F0562_032638</name>
</gene>
<proteinExistence type="predicted"/>
<sequence>MVYLLITETSVAVTYMSKLIYRFFDEAKSFWVSRKGNVSWPKQRNVVFFRLLLSGDLNRQRMKIGSQNQLLVPSKGNKTFSYGNKLGCCGRKQSGSYLDGDATLNGLMGLGLGDIFVPSMLAKAGLVLNSFSICFHENYSRRILFGDQGLATQQSTSFLPYNGK</sequence>
<dbReference type="AlphaFoldDB" id="A0A5J5ARS7"/>
<dbReference type="InterPro" id="IPR021109">
    <property type="entry name" value="Peptidase_aspartic_dom_sf"/>
</dbReference>
<reference evidence="1 2" key="1">
    <citation type="submission" date="2019-09" db="EMBL/GenBank/DDBJ databases">
        <title>A chromosome-level genome assembly of the Chinese tupelo Nyssa sinensis.</title>
        <authorList>
            <person name="Yang X."/>
            <person name="Kang M."/>
            <person name="Yang Y."/>
            <person name="Xiong H."/>
            <person name="Wang M."/>
            <person name="Zhang Z."/>
            <person name="Wang Z."/>
            <person name="Wu H."/>
            <person name="Ma T."/>
            <person name="Liu J."/>
            <person name="Xi Z."/>
        </authorList>
    </citation>
    <scope>NUCLEOTIDE SEQUENCE [LARGE SCALE GENOMIC DNA]</scope>
    <source>
        <strain evidence="1">J267</strain>
        <tissue evidence="1">Leaf</tissue>
    </source>
</reference>
<dbReference type="Proteomes" id="UP000325577">
    <property type="component" value="Linkage Group LG19"/>
</dbReference>